<dbReference type="EMBL" id="JARRAF010000032">
    <property type="protein sequence ID" value="MDK2126137.1"/>
    <property type="molecule type" value="Genomic_DNA"/>
</dbReference>
<name>A0ABT7E1F1_9NEIS</name>
<sequence>MNGAIRVVLVYGMLAGQTFACEIRFALGDDEAMPYRAGAGPQVRGDKPGIALELVEQASQAIDCKAVFTRLPSKRVLAETISGRFDGSFMYSYDPDRARELAYPMKQGAADGNRRIATLSYYLYRRKDSPVDWDGKQISGVVGNIGVNLGWSISKDLAAKGHGIEEALGSQQNFSKLAMGRIGAYATQDIDGDYLLAAGKFPQIERLPQPLNTKHYFVVFNQPFARSKPDLVENFWTQLGLIREKQFGNLLKRYQAND</sequence>
<keyword evidence="2" id="KW-1185">Reference proteome</keyword>
<dbReference type="Proteomes" id="UP001172778">
    <property type="component" value="Unassembled WGS sequence"/>
</dbReference>
<dbReference type="SUPFAM" id="SSF53850">
    <property type="entry name" value="Periplasmic binding protein-like II"/>
    <property type="match status" value="1"/>
</dbReference>
<evidence type="ECO:0008006" key="3">
    <source>
        <dbReference type="Google" id="ProtNLM"/>
    </source>
</evidence>
<evidence type="ECO:0000313" key="2">
    <source>
        <dbReference type="Proteomes" id="UP001172778"/>
    </source>
</evidence>
<dbReference type="Gene3D" id="3.40.190.10">
    <property type="entry name" value="Periplasmic binding protein-like II"/>
    <property type="match status" value="2"/>
</dbReference>
<reference evidence="1" key="1">
    <citation type="submission" date="2023-03" db="EMBL/GenBank/DDBJ databases">
        <title>Chitinimonas shenzhenensis gen. nov., sp. nov., a novel member of family Burkholderiaceae isolated from activated sludge collected in Shen Zhen, China.</title>
        <authorList>
            <person name="Wang X."/>
        </authorList>
    </citation>
    <scope>NUCLEOTIDE SEQUENCE</scope>
    <source>
        <strain evidence="1">DQS-5</strain>
    </source>
</reference>
<dbReference type="RefSeq" id="WP_284102452.1">
    <property type="nucleotide sequence ID" value="NZ_JARRAF010000032.1"/>
</dbReference>
<gene>
    <name evidence="1" type="ORF">PZA18_19010</name>
</gene>
<comment type="caution">
    <text evidence="1">The sequence shown here is derived from an EMBL/GenBank/DDBJ whole genome shotgun (WGS) entry which is preliminary data.</text>
</comment>
<organism evidence="1 2">
    <name type="scientific">Parachitinimonas caeni</name>
    <dbReference type="NCBI Taxonomy" id="3031301"/>
    <lineage>
        <taxon>Bacteria</taxon>
        <taxon>Pseudomonadati</taxon>
        <taxon>Pseudomonadota</taxon>
        <taxon>Betaproteobacteria</taxon>
        <taxon>Neisseriales</taxon>
        <taxon>Chitinibacteraceae</taxon>
        <taxon>Parachitinimonas</taxon>
    </lineage>
</organism>
<evidence type="ECO:0000313" key="1">
    <source>
        <dbReference type="EMBL" id="MDK2126137.1"/>
    </source>
</evidence>
<accession>A0ABT7E1F1</accession>
<proteinExistence type="predicted"/>
<protein>
    <recommendedName>
        <fullName evidence="3">Solute-binding protein family 3/N-terminal domain-containing protein</fullName>
    </recommendedName>
</protein>